<comment type="similarity">
    <text evidence="2">Belongs to the ORC5 family.</text>
</comment>
<dbReference type="InterPro" id="IPR048866">
    <property type="entry name" value="ORC5_lid"/>
</dbReference>
<evidence type="ECO:0000313" key="11">
    <source>
        <dbReference type="EMBL" id="RPA84673.1"/>
    </source>
</evidence>
<feature type="domain" description="Orc1-like AAA ATPase" evidence="8">
    <location>
        <begin position="13"/>
        <end position="175"/>
    </location>
</feature>
<accession>A0A3N4IEV1</accession>
<dbReference type="InterPro" id="IPR027417">
    <property type="entry name" value="P-loop_NTPase"/>
</dbReference>
<dbReference type="GO" id="GO:0006270">
    <property type="term" value="P:DNA replication initiation"/>
    <property type="evidence" value="ECO:0007669"/>
    <property type="project" value="TreeGrafter"/>
</dbReference>
<evidence type="ECO:0000256" key="4">
    <source>
        <dbReference type="ARBA" id="ARBA00022741"/>
    </source>
</evidence>
<proteinExistence type="inferred from homology"/>
<dbReference type="InterPro" id="IPR047088">
    <property type="entry name" value="ORC5_C"/>
</dbReference>
<dbReference type="Pfam" id="PF14630">
    <property type="entry name" value="ORC5_C"/>
    <property type="match status" value="1"/>
</dbReference>
<keyword evidence="12" id="KW-1185">Reference proteome</keyword>
<keyword evidence="5" id="KW-0067">ATP-binding</keyword>
<evidence type="ECO:0000256" key="2">
    <source>
        <dbReference type="ARBA" id="ARBA00006269"/>
    </source>
</evidence>
<dbReference type="InterPro" id="IPR041664">
    <property type="entry name" value="AAA_16"/>
</dbReference>
<evidence type="ECO:0000256" key="3">
    <source>
        <dbReference type="ARBA" id="ARBA00022705"/>
    </source>
</evidence>
<dbReference type="GO" id="GO:0005664">
    <property type="term" value="C:nuclear origin of replication recognition complex"/>
    <property type="evidence" value="ECO:0007669"/>
    <property type="project" value="TreeGrafter"/>
</dbReference>
<sequence length="485" mass="53324">MRPDEVRDIESTFPHRSTQIQRLSSLLLSPTLPSPPVLVLYGQPSTGKTSITKTLLQLAPRSIRHVWAPCTEYITSRQLCERVSDLCRDALDVDDADAGTGRCENVGALAVRLGYWVGKWVNSPMSGGEDDDFPRSAPIRKKFILVLDSMDAPIEANPLFLPALGRIPESIPGLTLVLIMRNPKPNMLHATSPPHIFFPSYTKTELITILSLPTQTPKMPSSYIDSLTPTEWTSFWSQFTSTIHDTLARPFRDLSQFRLICRRIFPLFLSSIRTRGGDPKNFSECYIRHKEIFRLDSLIAPSLLPSPPTTTQTLTSTASTPAPTSKPLSQTLPTTSKFLLIAAHLASFTQARHDYNLFTAFADSSSRRRRINTSTVRSTPNTPSKVTKPRQATTSTVSATTAAQKRGMIPRNLLGPQTFGLERWLAIYRFLSSVNAPNLGGKGAKGGDLSSEVATLGQLRLVVRVGGGSDVPRSVGVDLVGLVME</sequence>
<dbReference type="Pfam" id="PF13191">
    <property type="entry name" value="AAA_16"/>
    <property type="match status" value="1"/>
</dbReference>
<keyword evidence="6" id="KW-0539">Nucleus</keyword>
<dbReference type="PANTHER" id="PTHR12705">
    <property type="entry name" value="ORIGIN RECOGNITION COMPLEX SUBUNIT 5"/>
    <property type="match status" value="1"/>
</dbReference>
<evidence type="ECO:0000256" key="1">
    <source>
        <dbReference type="ARBA" id="ARBA00004123"/>
    </source>
</evidence>
<evidence type="ECO:0000313" key="12">
    <source>
        <dbReference type="Proteomes" id="UP000275078"/>
    </source>
</evidence>
<dbReference type="Pfam" id="PF21639">
    <property type="entry name" value="ORC5_lid"/>
    <property type="match status" value="1"/>
</dbReference>
<evidence type="ECO:0000256" key="5">
    <source>
        <dbReference type="ARBA" id="ARBA00022840"/>
    </source>
</evidence>
<feature type="region of interest" description="Disordered" evidence="7">
    <location>
        <begin position="304"/>
        <end position="330"/>
    </location>
</feature>
<dbReference type="InterPro" id="IPR020796">
    <property type="entry name" value="ORC5"/>
</dbReference>
<dbReference type="OrthoDB" id="365981at2759"/>
<feature type="domain" description="ORC5 lid" evidence="10">
    <location>
        <begin position="236"/>
        <end position="294"/>
    </location>
</feature>
<comment type="subcellular location">
    <subcellularLocation>
        <location evidence="1">Nucleus</location>
    </subcellularLocation>
</comment>
<gene>
    <name evidence="11" type="ORF">BJ508DRAFT_374016</name>
</gene>
<dbReference type="EMBL" id="ML119657">
    <property type="protein sequence ID" value="RPA84673.1"/>
    <property type="molecule type" value="Genomic_DNA"/>
</dbReference>
<dbReference type="PANTHER" id="PTHR12705:SF0">
    <property type="entry name" value="ORIGIN RECOGNITION COMPLEX SUBUNIT 5"/>
    <property type="match status" value="1"/>
</dbReference>
<dbReference type="STRING" id="1160509.A0A3N4IEV1"/>
<protein>
    <submittedName>
        <fullName evidence="11">Uncharacterized protein</fullName>
    </submittedName>
</protein>
<dbReference type="Proteomes" id="UP000275078">
    <property type="component" value="Unassembled WGS sequence"/>
</dbReference>
<evidence type="ECO:0000259" key="8">
    <source>
        <dbReference type="Pfam" id="PF13191"/>
    </source>
</evidence>
<keyword evidence="3" id="KW-0235">DNA replication</keyword>
<organism evidence="11 12">
    <name type="scientific">Ascobolus immersus RN42</name>
    <dbReference type="NCBI Taxonomy" id="1160509"/>
    <lineage>
        <taxon>Eukaryota</taxon>
        <taxon>Fungi</taxon>
        <taxon>Dikarya</taxon>
        <taxon>Ascomycota</taxon>
        <taxon>Pezizomycotina</taxon>
        <taxon>Pezizomycetes</taxon>
        <taxon>Pezizales</taxon>
        <taxon>Ascobolaceae</taxon>
        <taxon>Ascobolus</taxon>
    </lineage>
</organism>
<evidence type="ECO:0000259" key="10">
    <source>
        <dbReference type="Pfam" id="PF21639"/>
    </source>
</evidence>
<keyword evidence="4" id="KW-0547">Nucleotide-binding</keyword>
<dbReference type="SUPFAM" id="SSF52540">
    <property type="entry name" value="P-loop containing nucleoside triphosphate hydrolases"/>
    <property type="match status" value="1"/>
</dbReference>
<reference evidence="11 12" key="1">
    <citation type="journal article" date="2018" name="Nat. Ecol. Evol.">
        <title>Pezizomycetes genomes reveal the molecular basis of ectomycorrhizal truffle lifestyle.</title>
        <authorList>
            <person name="Murat C."/>
            <person name="Payen T."/>
            <person name="Noel B."/>
            <person name="Kuo A."/>
            <person name="Morin E."/>
            <person name="Chen J."/>
            <person name="Kohler A."/>
            <person name="Krizsan K."/>
            <person name="Balestrini R."/>
            <person name="Da Silva C."/>
            <person name="Montanini B."/>
            <person name="Hainaut M."/>
            <person name="Levati E."/>
            <person name="Barry K.W."/>
            <person name="Belfiori B."/>
            <person name="Cichocki N."/>
            <person name="Clum A."/>
            <person name="Dockter R.B."/>
            <person name="Fauchery L."/>
            <person name="Guy J."/>
            <person name="Iotti M."/>
            <person name="Le Tacon F."/>
            <person name="Lindquist E.A."/>
            <person name="Lipzen A."/>
            <person name="Malagnac F."/>
            <person name="Mello A."/>
            <person name="Molinier V."/>
            <person name="Miyauchi S."/>
            <person name="Poulain J."/>
            <person name="Riccioni C."/>
            <person name="Rubini A."/>
            <person name="Sitrit Y."/>
            <person name="Splivallo R."/>
            <person name="Traeger S."/>
            <person name="Wang M."/>
            <person name="Zifcakova L."/>
            <person name="Wipf D."/>
            <person name="Zambonelli A."/>
            <person name="Paolocci F."/>
            <person name="Nowrousian M."/>
            <person name="Ottonello S."/>
            <person name="Baldrian P."/>
            <person name="Spatafora J.W."/>
            <person name="Henrissat B."/>
            <person name="Nagy L.G."/>
            <person name="Aury J.M."/>
            <person name="Wincker P."/>
            <person name="Grigoriev I.V."/>
            <person name="Bonfante P."/>
            <person name="Martin F.M."/>
        </authorList>
    </citation>
    <scope>NUCLEOTIDE SEQUENCE [LARGE SCALE GENOMIC DNA]</scope>
    <source>
        <strain evidence="11 12">RN42</strain>
    </source>
</reference>
<evidence type="ECO:0000256" key="6">
    <source>
        <dbReference type="ARBA" id="ARBA00023242"/>
    </source>
</evidence>
<evidence type="ECO:0000256" key="7">
    <source>
        <dbReference type="SAM" id="MobiDB-lite"/>
    </source>
</evidence>
<dbReference type="AlphaFoldDB" id="A0A3N4IEV1"/>
<dbReference type="Gene3D" id="3.40.50.300">
    <property type="entry name" value="P-loop containing nucleotide triphosphate hydrolases"/>
    <property type="match status" value="1"/>
</dbReference>
<dbReference type="GO" id="GO:0003688">
    <property type="term" value="F:DNA replication origin binding"/>
    <property type="evidence" value="ECO:0007669"/>
    <property type="project" value="TreeGrafter"/>
</dbReference>
<evidence type="ECO:0000259" key="9">
    <source>
        <dbReference type="Pfam" id="PF14630"/>
    </source>
</evidence>
<feature type="domain" description="Origin recognition complex subunit 5 C-terminal" evidence="9">
    <location>
        <begin position="332"/>
        <end position="468"/>
    </location>
</feature>
<feature type="compositionally biased region" description="Low complexity" evidence="7">
    <location>
        <begin position="304"/>
        <end position="329"/>
    </location>
</feature>
<name>A0A3N4IEV1_ASCIM</name>
<feature type="region of interest" description="Disordered" evidence="7">
    <location>
        <begin position="369"/>
        <end position="394"/>
    </location>
</feature>